<organism evidence="2 3">
    <name type="scientific">Wickerhamomyces pijperi</name>
    <name type="common">Yeast</name>
    <name type="synonym">Pichia pijperi</name>
    <dbReference type="NCBI Taxonomy" id="599730"/>
    <lineage>
        <taxon>Eukaryota</taxon>
        <taxon>Fungi</taxon>
        <taxon>Dikarya</taxon>
        <taxon>Ascomycota</taxon>
        <taxon>Saccharomycotina</taxon>
        <taxon>Saccharomycetes</taxon>
        <taxon>Phaffomycetales</taxon>
        <taxon>Wickerhamomycetaceae</taxon>
        <taxon>Wickerhamomyces</taxon>
    </lineage>
</organism>
<gene>
    <name evidence="2" type="ORF">WICPIJ_000597</name>
</gene>
<accession>A0A9P8TQQ9</accession>
<name>A0A9P8TQQ9_WICPI</name>
<reference evidence="2" key="1">
    <citation type="journal article" date="2021" name="Open Biol.">
        <title>Shared evolutionary footprints suggest mitochondrial oxidative damage underlies multiple complex I losses in fungi.</title>
        <authorList>
            <person name="Schikora-Tamarit M.A."/>
            <person name="Marcet-Houben M."/>
            <person name="Nosek J."/>
            <person name="Gabaldon T."/>
        </authorList>
    </citation>
    <scope>NUCLEOTIDE SEQUENCE</scope>
    <source>
        <strain evidence="2">CBS2887</strain>
    </source>
</reference>
<evidence type="ECO:0000313" key="2">
    <source>
        <dbReference type="EMBL" id="KAH3688458.1"/>
    </source>
</evidence>
<evidence type="ECO:0000313" key="3">
    <source>
        <dbReference type="Proteomes" id="UP000774326"/>
    </source>
</evidence>
<dbReference type="AlphaFoldDB" id="A0A9P8TQQ9"/>
<reference evidence="2" key="2">
    <citation type="submission" date="2021-01" db="EMBL/GenBank/DDBJ databases">
        <authorList>
            <person name="Schikora-Tamarit M.A."/>
        </authorList>
    </citation>
    <scope>NUCLEOTIDE SEQUENCE</scope>
    <source>
        <strain evidence="2">CBS2887</strain>
    </source>
</reference>
<dbReference type="Pfam" id="PF15700">
    <property type="entry name" value="DUF4667"/>
    <property type="match status" value="1"/>
</dbReference>
<keyword evidence="3" id="KW-1185">Reference proteome</keyword>
<protein>
    <submittedName>
        <fullName evidence="2">Uncharacterized protein</fullName>
    </submittedName>
</protein>
<evidence type="ECO:0000256" key="1">
    <source>
        <dbReference type="SAM" id="MobiDB-lite"/>
    </source>
</evidence>
<proteinExistence type="predicted"/>
<feature type="region of interest" description="Disordered" evidence="1">
    <location>
        <begin position="182"/>
        <end position="205"/>
    </location>
</feature>
<feature type="compositionally biased region" description="Polar residues" evidence="1">
    <location>
        <begin position="15"/>
        <end position="26"/>
    </location>
</feature>
<comment type="caution">
    <text evidence="2">The sequence shown here is derived from an EMBL/GenBank/DDBJ whole genome shotgun (WGS) entry which is preliminary data.</text>
</comment>
<dbReference type="EMBL" id="JAEUBG010000347">
    <property type="protein sequence ID" value="KAH3688458.1"/>
    <property type="molecule type" value="Genomic_DNA"/>
</dbReference>
<dbReference type="InterPro" id="IPR031426">
    <property type="entry name" value="DUF4667"/>
</dbReference>
<feature type="region of interest" description="Disordered" evidence="1">
    <location>
        <begin position="1"/>
        <end position="26"/>
    </location>
</feature>
<sequence length="287" mass="32692">MPEVLDQKPPHRRFSTNSTPSPYKPNSRSFEIYYDPFINLNKPVNATLLHFKSPAISDDNEAHDYQSEQCVSPDSTLQDHAPQGVKDLHSYKDIRRIYRSCSMPNVSSPPYSASSSTETLWPLNQASQLASIPTAGDYQPLEFSRRNSFISNCVHDHKNAQCPDPSLQYPSMRPYYNTVQIPREPQYPITRERNTSTSSESSWEDQLDEQGDLLKDTNCKRHHHRRGSVAIRFHEPKIVTLDEHDGSVKEIAAGLKDDGAKLNKKVGDEDDSWGLRKSLDAFTLEHH</sequence>
<dbReference type="Proteomes" id="UP000774326">
    <property type="component" value="Unassembled WGS sequence"/>
</dbReference>
<dbReference type="OrthoDB" id="4096909at2759"/>